<dbReference type="CDD" id="cd11340">
    <property type="entry name" value="AmyAc_bac_CMD_like_3"/>
    <property type="match status" value="1"/>
</dbReference>
<protein>
    <submittedName>
        <fullName evidence="4">Glycosidase</fullName>
    </submittedName>
</protein>
<dbReference type="SUPFAM" id="SSF81296">
    <property type="entry name" value="E set domains"/>
    <property type="match status" value="1"/>
</dbReference>
<dbReference type="InterPro" id="IPR014756">
    <property type="entry name" value="Ig_E-set"/>
</dbReference>
<feature type="domain" description="Glycosyl hydrolase family 13 catalytic" evidence="3">
    <location>
        <begin position="126"/>
        <end position="526"/>
    </location>
</feature>
<keyword evidence="5" id="KW-1185">Reference proteome</keyword>
<evidence type="ECO:0000313" key="5">
    <source>
        <dbReference type="Proteomes" id="UP000198393"/>
    </source>
</evidence>
<dbReference type="Gene3D" id="2.60.40.10">
    <property type="entry name" value="Immunoglobulins"/>
    <property type="match status" value="1"/>
</dbReference>
<dbReference type="PANTHER" id="PTHR10357">
    <property type="entry name" value="ALPHA-AMYLASE FAMILY MEMBER"/>
    <property type="match status" value="1"/>
</dbReference>
<dbReference type="Proteomes" id="UP000198393">
    <property type="component" value="Unassembled WGS sequence"/>
</dbReference>
<dbReference type="GO" id="GO:0005975">
    <property type="term" value="P:carbohydrate metabolic process"/>
    <property type="evidence" value="ECO:0007669"/>
    <property type="project" value="InterPro"/>
</dbReference>
<dbReference type="AlphaFoldDB" id="A0A239LVV6"/>
<dbReference type="EMBL" id="FZPD01000006">
    <property type="protein sequence ID" value="SNT34505.1"/>
    <property type="molecule type" value="Genomic_DNA"/>
</dbReference>
<reference evidence="4 5" key="1">
    <citation type="submission" date="2017-06" db="EMBL/GenBank/DDBJ databases">
        <authorList>
            <person name="Kim H.J."/>
            <person name="Triplett B.A."/>
        </authorList>
    </citation>
    <scope>NUCLEOTIDE SEQUENCE [LARGE SCALE GENOMIC DNA]</scope>
    <source>
        <strain evidence="4 5">DSM 19307</strain>
    </source>
</reference>
<dbReference type="Gene3D" id="2.60.40.1180">
    <property type="entry name" value="Golgi alpha-mannosidase II"/>
    <property type="match status" value="1"/>
</dbReference>
<dbReference type="InterPro" id="IPR006047">
    <property type="entry name" value="GH13_cat_dom"/>
</dbReference>
<keyword evidence="2 4" id="KW-0326">Glycosidase</keyword>
<dbReference type="OrthoDB" id="9806009at2"/>
<evidence type="ECO:0000259" key="3">
    <source>
        <dbReference type="SMART" id="SM00642"/>
    </source>
</evidence>
<dbReference type="GO" id="GO:0016798">
    <property type="term" value="F:hydrolase activity, acting on glycosyl bonds"/>
    <property type="evidence" value="ECO:0007669"/>
    <property type="project" value="UniProtKB-KW"/>
</dbReference>
<dbReference type="Pfam" id="PF09087">
    <property type="entry name" value="Cyc-maltodext_N"/>
    <property type="match status" value="1"/>
</dbReference>
<dbReference type="SUPFAM" id="SSF51445">
    <property type="entry name" value="(Trans)glycosidases"/>
    <property type="match status" value="1"/>
</dbReference>
<sequence>MKKLPFILLFTSFHLFAQEIEHIDPPFWWTEMPTEELQIMLHGEEIGDLEPSLEYAGVSLESIEKLPNRNYLVLNLKIAKQTKPGTFKIALKNGKSTQLAIDYELKSRTLDSNRNMGFDASDVIYLLMPDRFANGDPSNDTIEGMFEAADRSNPNGRHGGDIKGVLDNLDYIKDLGMTAVWLTPTFENDMKPSYGAYHGYAATDLYKVDRRFGSNEEFKAFVEKCHGMDMKVIMDMIHNHVGDQHWWMKDLPSDDWFHDIEEYGTTNFRGEVQSDPYASQYDLDKLQKGWFVAEMPDLNQRNPILAKYLIQNSIWWIEYSGVDGIRMDTYVYPYKDYLADWVSEVMTSYPNFNIVGEAWVEKVGHEAYWQEDMEGQDDGYDSQLPSVTDFQIMFALDQALTEDFGWKNGLSKLYYAISQDRLYSDPMKNVVFIDNHDTERFFTKMGEDPDLFKMGYAYLMTIRGIPQVYYGIELMLANDPVSGDGRKRADMIGGWPEDKRSVFTREGRTKKENEAFDYVKKLTNWRKGAEAIHKGKLTHFIPENNTYVYFRHTEDEAVMVVMNQNEKEVEMNRDRFAEILNDYKKGLNVGDGSTIDVTTNFKVGPKQTAIFELKK</sequence>
<dbReference type="SUPFAM" id="SSF51011">
    <property type="entry name" value="Glycosyl hydrolase domain"/>
    <property type="match status" value="1"/>
</dbReference>
<evidence type="ECO:0000256" key="1">
    <source>
        <dbReference type="ARBA" id="ARBA00022801"/>
    </source>
</evidence>
<dbReference type="InterPro" id="IPR015171">
    <property type="entry name" value="Cyc-maltodext_N"/>
</dbReference>
<proteinExistence type="predicted"/>
<evidence type="ECO:0000256" key="2">
    <source>
        <dbReference type="ARBA" id="ARBA00023295"/>
    </source>
</evidence>
<dbReference type="Pfam" id="PF00128">
    <property type="entry name" value="Alpha-amylase"/>
    <property type="match status" value="1"/>
</dbReference>
<dbReference type="SMART" id="SM00642">
    <property type="entry name" value="Aamy"/>
    <property type="match status" value="1"/>
</dbReference>
<name>A0A239LVV6_EKHLU</name>
<dbReference type="InterPro" id="IPR017853">
    <property type="entry name" value="GH"/>
</dbReference>
<dbReference type="InterPro" id="IPR013783">
    <property type="entry name" value="Ig-like_fold"/>
</dbReference>
<dbReference type="Gene3D" id="3.20.20.80">
    <property type="entry name" value="Glycosidases"/>
    <property type="match status" value="1"/>
</dbReference>
<dbReference type="InterPro" id="IPR013780">
    <property type="entry name" value="Glyco_hydro_b"/>
</dbReference>
<organism evidence="4 5">
    <name type="scientific">Ekhidna lutea</name>
    <dbReference type="NCBI Taxonomy" id="447679"/>
    <lineage>
        <taxon>Bacteria</taxon>
        <taxon>Pseudomonadati</taxon>
        <taxon>Bacteroidota</taxon>
        <taxon>Cytophagia</taxon>
        <taxon>Cytophagales</taxon>
        <taxon>Reichenbachiellaceae</taxon>
        <taxon>Ekhidna</taxon>
    </lineage>
</organism>
<accession>A0A239LVV6</accession>
<dbReference type="RefSeq" id="WP_089358103.1">
    <property type="nucleotide sequence ID" value="NZ_FZPD01000006.1"/>
</dbReference>
<evidence type="ECO:0000313" key="4">
    <source>
        <dbReference type="EMBL" id="SNT34505.1"/>
    </source>
</evidence>
<keyword evidence="1" id="KW-0378">Hydrolase</keyword>
<dbReference type="PANTHER" id="PTHR10357:SF210">
    <property type="entry name" value="MALTODEXTRIN GLUCOSIDASE"/>
    <property type="match status" value="1"/>
</dbReference>
<gene>
    <name evidence="4" type="ORF">SAMN05421640_3425</name>
</gene>